<protein>
    <submittedName>
        <fullName evidence="3">Uncharacterized protein</fullName>
    </submittedName>
</protein>
<feature type="region of interest" description="Disordered" evidence="1">
    <location>
        <begin position="48"/>
        <end position="98"/>
    </location>
</feature>
<sequence>MKLLYYLTSLTAVLAAAVVPPEAKTQVKEPIEELAKWDLGHAWAVVDERPTPQEADDKAEDHPTITSRPTRPTRPTRPIRSVNPKETSASRQIAKSDKSLKRIQSVFNRIPPRFG</sequence>
<keyword evidence="2" id="KW-0732">Signal</keyword>
<organism evidence="3 4">
    <name type="scientific">Epichloe festucae (strain Fl1)</name>
    <dbReference type="NCBI Taxonomy" id="877507"/>
    <lineage>
        <taxon>Eukaryota</taxon>
        <taxon>Fungi</taxon>
        <taxon>Dikarya</taxon>
        <taxon>Ascomycota</taxon>
        <taxon>Pezizomycotina</taxon>
        <taxon>Sordariomycetes</taxon>
        <taxon>Hypocreomycetidae</taxon>
        <taxon>Hypocreales</taxon>
        <taxon>Clavicipitaceae</taxon>
        <taxon>Epichloe</taxon>
    </lineage>
</organism>
<evidence type="ECO:0000256" key="2">
    <source>
        <dbReference type="SAM" id="SignalP"/>
    </source>
</evidence>
<name>A0A7U3Q2V5_EPIFF</name>
<gene>
    <name evidence="3" type="ORF">C2857_002752</name>
</gene>
<feature type="signal peptide" evidence="2">
    <location>
        <begin position="1"/>
        <end position="15"/>
    </location>
</feature>
<feature type="compositionally biased region" description="Basic and acidic residues" evidence="1">
    <location>
        <begin position="48"/>
        <end position="63"/>
    </location>
</feature>
<dbReference type="EMBL" id="CP031390">
    <property type="protein sequence ID" value="QPH17847.1"/>
    <property type="molecule type" value="Genomic_DNA"/>
</dbReference>
<feature type="compositionally biased region" description="Polar residues" evidence="1">
    <location>
        <begin position="84"/>
        <end position="93"/>
    </location>
</feature>
<evidence type="ECO:0000256" key="1">
    <source>
        <dbReference type="SAM" id="MobiDB-lite"/>
    </source>
</evidence>
<evidence type="ECO:0000313" key="4">
    <source>
        <dbReference type="Proteomes" id="UP000594364"/>
    </source>
</evidence>
<evidence type="ECO:0000313" key="3">
    <source>
        <dbReference type="EMBL" id="QPH17847.1"/>
    </source>
</evidence>
<proteinExistence type="predicted"/>
<keyword evidence="4" id="KW-1185">Reference proteome</keyword>
<reference evidence="3 4" key="1">
    <citation type="journal article" date="2018" name="PLoS Genet.">
        <title>Repeat elements organise 3D genome structure and mediate transcription in the filamentous fungus Epichloe festucae.</title>
        <authorList>
            <person name="Winter D.J."/>
            <person name="Ganley A.R.D."/>
            <person name="Young C.A."/>
            <person name="Liachko I."/>
            <person name="Schardl C.L."/>
            <person name="Dupont P.Y."/>
            <person name="Berry D."/>
            <person name="Ram A."/>
            <person name="Scott B."/>
            <person name="Cox M.P."/>
        </authorList>
    </citation>
    <scope>NUCLEOTIDE SEQUENCE [LARGE SCALE GENOMIC DNA]</scope>
    <source>
        <strain evidence="3 4">Fl1</strain>
    </source>
</reference>
<feature type="chain" id="PRO_5034973877" evidence="2">
    <location>
        <begin position="16"/>
        <end position="115"/>
    </location>
</feature>
<dbReference type="AlphaFoldDB" id="A0A7U3Q2V5"/>
<accession>A0A7U3Q2V5</accession>
<dbReference type="Proteomes" id="UP000594364">
    <property type="component" value="Chromosome 6"/>
</dbReference>